<evidence type="ECO:0000313" key="2">
    <source>
        <dbReference type="EMBL" id="JAG73752.1"/>
    </source>
</evidence>
<gene>
    <name evidence="2" type="ORF">g.71942</name>
</gene>
<feature type="region of interest" description="Disordered" evidence="1">
    <location>
        <begin position="1"/>
        <end position="98"/>
    </location>
</feature>
<evidence type="ECO:0000256" key="1">
    <source>
        <dbReference type="SAM" id="MobiDB-lite"/>
    </source>
</evidence>
<dbReference type="AlphaFoldDB" id="A0A0C9R7I5"/>
<feature type="non-terminal residue" evidence="2">
    <location>
        <position position="156"/>
    </location>
</feature>
<accession>A0A0C9R7I5</accession>
<sequence length="156" mass="16221">TTPTVNPTYAVPRRSQSVASTPVSGVSGVPIVQQQKSPGIQQEQTSLSNPAKTGARSVAPPSHWNGQLQQSLPRRPHSIASTPVTPGASGPPTSSAQLQWGASGMVLHQPIPRRAYASTLPHPQPPTPTSQGVALSVINAPGNCNTWTPGAALRHR</sequence>
<reference evidence="2" key="1">
    <citation type="submission" date="2015-01" db="EMBL/GenBank/DDBJ databases">
        <title>Transcriptome Assembly of Fopius arisanus.</title>
        <authorList>
            <person name="Geib S."/>
        </authorList>
    </citation>
    <scope>NUCLEOTIDE SEQUENCE</scope>
</reference>
<feature type="compositionally biased region" description="Polar residues" evidence="1">
    <location>
        <begin position="32"/>
        <end position="51"/>
    </location>
</feature>
<feature type="non-terminal residue" evidence="2">
    <location>
        <position position="1"/>
    </location>
</feature>
<organism evidence="2">
    <name type="scientific">Fopius arisanus</name>
    <dbReference type="NCBI Taxonomy" id="64838"/>
    <lineage>
        <taxon>Eukaryota</taxon>
        <taxon>Metazoa</taxon>
        <taxon>Ecdysozoa</taxon>
        <taxon>Arthropoda</taxon>
        <taxon>Hexapoda</taxon>
        <taxon>Insecta</taxon>
        <taxon>Pterygota</taxon>
        <taxon>Neoptera</taxon>
        <taxon>Endopterygota</taxon>
        <taxon>Hymenoptera</taxon>
        <taxon>Apocrita</taxon>
        <taxon>Ichneumonoidea</taxon>
        <taxon>Braconidae</taxon>
        <taxon>Opiinae</taxon>
        <taxon>Fopius</taxon>
    </lineage>
</organism>
<protein>
    <submittedName>
        <fullName evidence="2">ORF c39522_g1_i1|g.71942 c39522_g1_i1|m.719 42 type:internal len:157 (+) protein</fullName>
    </submittedName>
</protein>
<feature type="compositionally biased region" description="Polar residues" evidence="1">
    <location>
        <begin position="14"/>
        <end position="24"/>
    </location>
</feature>
<proteinExistence type="predicted"/>
<dbReference type="EMBL" id="GBYB01003985">
    <property type="protein sequence ID" value="JAG73752.1"/>
    <property type="molecule type" value="Transcribed_RNA"/>
</dbReference>
<name>A0A0C9R7I5_9HYME</name>